<keyword evidence="1" id="KW-1133">Transmembrane helix</keyword>
<protein>
    <submittedName>
        <fullName evidence="2">Alkaline shock response membrane anchor protein AmaP</fullName>
    </submittedName>
</protein>
<keyword evidence="1" id="KW-0812">Transmembrane</keyword>
<reference evidence="2 3" key="1">
    <citation type="submission" date="2018-01" db="EMBL/GenBank/DDBJ databases">
        <title>Draft genome Sequence of streptomyces globosus LZH-48.</title>
        <authorList>
            <person name="Ran K."/>
            <person name="Li Z."/>
            <person name="Wei S."/>
            <person name="Dong R."/>
        </authorList>
    </citation>
    <scope>NUCLEOTIDE SEQUENCE [LARGE SCALE GENOMIC DNA]</scope>
    <source>
        <strain evidence="2 3">LZH-48</strain>
    </source>
</reference>
<organism evidence="2 3">
    <name type="scientific">Streptomyces globosus</name>
    <dbReference type="NCBI Taxonomy" id="68209"/>
    <lineage>
        <taxon>Bacteria</taxon>
        <taxon>Bacillati</taxon>
        <taxon>Actinomycetota</taxon>
        <taxon>Actinomycetes</taxon>
        <taxon>Kitasatosporales</taxon>
        <taxon>Streptomycetaceae</taxon>
        <taxon>Streptomyces</taxon>
    </lineage>
</organism>
<gene>
    <name evidence="2" type="primary">amaP</name>
    <name evidence="2" type="ORF">C0216_22455</name>
</gene>
<sequence>MKPVLGTVNRILLGLAGLLLLAAAAVVFAAAPPLGGRYRPLLAAPTRNRLWPVEGWTQWAVYAGLAVCVLLALWWLLSQLRSRRLPSVAVDTGDGAFAVLRGRALEEAVAAEAGALEGVARCRVSLRRRRGAPGLRLLLDLEPHAVPADVLAAVAGPVLGRARASSGLPSLAADVRFGVPAHRARRVA</sequence>
<accession>A0A344U4M5</accession>
<proteinExistence type="predicted"/>
<keyword evidence="3" id="KW-1185">Reference proteome</keyword>
<dbReference type="AlphaFoldDB" id="A0A344U4M5"/>
<keyword evidence="1" id="KW-0472">Membrane</keyword>
<dbReference type="OrthoDB" id="4350374at2"/>
<dbReference type="EMBL" id="CP030862">
    <property type="protein sequence ID" value="AXE25846.1"/>
    <property type="molecule type" value="Genomic_DNA"/>
</dbReference>
<evidence type="ECO:0000313" key="3">
    <source>
        <dbReference type="Proteomes" id="UP000252004"/>
    </source>
</evidence>
<evidence type="ECO:0000313" key="2">
    <source>
        <dbReference type="EMBL" id="AXE25846.1"/>
    </source>
</evidence>
<name>A0A344U4M5_9ACTN</name>
<dbReference type="KEGG" id="sgz:C0216_22455"/>
<dbReference type="Proteomes" id="UP000252004">
    <property type="component" value="Chromosome"/>
</dbReference>
<dbReference type="NCBIfam" id="NF033218">
    <property type="entry name" value="anchor_AmaP"/>
    <property type="match status" value="1"/>
</dbReference>
<evidence type="ECO:0000256" key="1">
    <source>
        <dbReference type="SAM" id="Phobius"/>
    </source>
</evidence>
<feature type="transmembrane region" description="Helical" evidence="1">
    <location>
        <begin position="59"/>
        <end position="77"/>
    </location>
</feature>